<dbReference type="AlphaFoldDB" id="A0A4R3KNS1"/>
<dbReference type="InterPro" id="IPR004360">
    <property type="entry name" value="Glyas_Fos-R_dOase_dom"/>
</dbReference>
<proteinExistence type="predicted"/>
<dbReference type="EMBL" id="SMAD01000008">
    <property type="protein sequence ID" value="TCS86220.1"/>
    <property type="molecule type" value="Genomic_DNA"/>
</dbReference>
<protein>
    <submittedName>
        <fullName evidence="2">PhnB protein</fullName>
    </submittedName>
</protein>
<keyword evidence="3" id="KW-1185">Reference proteome</keyword>
<evidence type="ECO:0000313" key="3">
    <source>
        <dbReference type="Proteomes" id="UP000295807"/>
    </source>
</evidence>
<dbReference type="PANTHER" id="PTHR33990">
    <property type="entry name" value="PROTEIN YJDN-RELATED"/>
    <property type="match status" value="1"/>
</dbReference>
<name>A0A4R3KNS1_9SPHI</name>
<dbReference type="RefSeq" id="WP_132129628.1">
    <property type="nucleotide sequence ID" value="NZ_CP042432.1"/>
</dbReference>
<organism evidence="2 3">
    <name type="scientific">Anseongella ginsenosidimutans</name>
    <dbReference type="NCBI Taxonomy" id="496056"/>
    <lineage>
        <taxon>Bacteria</taxon>
        <taxon>Pseudomonadati</taxon>
        <taxon>Bacteroidota</taxon>
        <taxon>Sphingobacteriia</taxon>
        <taxon>Sphingobacteriales</taxon>
        <taxon>Sphingobacteriaceae</taxon>
        <taxon>Anseongella</taxon>
    </lineage>
</organism>
<gene>
    <name evidence="2" type="ORF">EDD80_10811</name>
</gene>
<evidence type="ECO:0000313" key="2">
    <source>
        <dbReference type="EMBL" id="TCS86220.1"/>
    </source>
</evidence>
<dbReference type="SUPFAM" id="SSF54593">
    <property type="entry name" value="Glyoxalase/Bleomycin resistance protein/Dihydroxybiphenyl dioxygenase"/>
    <property type="match status" value="1"/>
</dbReference>
<comment type="caution">
    <text evidence="2">The sequence shown here is derived from an EMBL/GenBank/DDBJ whole genome shotgun (WGS) entry which is preliminary data.</text>
</comment>
<evidence type="ECO:0000259" key="1">
    <source>
        <dbReference type="Pfam" id="PF00903"/>
    </source>
</evidence>
<feature type="domain" description="Glyoxalase/fosfomycin resistance/dioxygenase" evidence="1">
    <location>
        <begin position="6"/>
        <end position="129"/>
    </location>
</feature>
<dbReference type="InterPro" id="IPR029068">
    <property type="entry name" value="Glyas_Bleomycin-R_OHBP_Dase"/>
</dbReference>
<dbReference type="Proteomes" id="UP000295807">
    <property type="component" value="Unassembled WGS sequence"/>
</dbReference>
<dbReference type="PANTHER" id="PTHR33990:SF1">
    <property type="entry name" value="PROTEIN YJDN"/>
    <property type="match status" value="1"/>
</dbReference>
<accession>A0A4R3KNS1</accession>
<dbReference type="OrthoDB" id="9795306at2"/>
<dbReference type="CDD" id="cd06588">
    <property type="entry name" value="PhnB_like"/>
    <property type="match status" value="1"/>
</dbReference>
<sequence length="137" mass="15051">MKEVSLNAYLLFDGNCREAMVFYQQLFGGELKMQTYGEVNHSCPAATKDSIMHASLMGGDIDLMASDDPEAGPQGRGKISLALGGTNEEKLRRMFDGLAEGGKIIVPLRREVWGDIFGVVNDKFGINWMMNISADTQ</sequence>
<dbReference type="InterPro" id="IPR028973">
    <property type="entry name" value="PhnB-like"/>
</dbReference>
<dbReference type="Gene3D" id="3.10.180.10">
    <property type="entry name" value="2,3-Dihydroxybiphenyl 1,2-Dioxygenase, domain 1"/>
    <property type="match status" value="1"/>
</dbReference>
<dbReference type="Pfam" id="PF00903">
    <property type="entry name" value="Glyoxalase"/>
    <property type="match status" value="1"/>
</dbReference>
<reference evidence="2 3" key="1">
    <citation type="submission" date="2019-03" db="EMBL/GenBank/DDBJ databases">
        <title>Genomic Encyclopedia of Type Strains, Phase IV (KMG-IV): sequencing the most valuable type-strain genomes for metagenomic binning, comparative biology and taxonomic classification.</title>
        <authorList>
            <person name="Goeker M."/>
        </authorList>
    </citation>
    <scope>NUCLEOTIDE SEQUENCE [LARGE SCALE GENOMIC DNA]</scope>
    <source>
        <strain evidence="2 3">DSM 21100</strain>
    </source>
</reference>